<keyword evidence="2 8" id="KW-0812">Transmembrane</keyword>
<dbReference type="GO" id="GO:0005886">
    <property type="term" value="C:plasma membrane"/>
    <property type="evidence" value="ECO:0007669"/>
    <property type="project" value="TreeGrafter"/>
</dbReference>
<dbReference type="SUPFAM" id="SSF56176">
    <property type="entry name" value="FAD-binding/transporter-associated domain-like"/>
    <property type="match status" value="1"/>
</dbReference>
<dbReference type="Gene3D" id="3.10.580.10">
    <property type="entry name" value="CBS-domain"/>
    <property type="match status" value="1"/>
</dbReference>
<dbReference type="InterPro" id="IPR044751">
    <property type="entry name" value="Ion_transp-like_CBS"/>
</dbReference>
<evidence type="ECO:0000256" key="9">
    <source>
        <dbReference type="SAM" id="Phobius"/>
    </source>
</evidence>
<feature type="domain" description="CBS" evidence="10">
    <location>
        <begin position="278"/>
        <end position="335"/>
    </location>
</feature>
<feature type="transmembrane region" description="Helical" evidence="9">
    <location>
        <begin position="99"/>
        <end position="120"/>
    </location>
</feature>
<dbReference type="KEGG" id="fla:SY85_15285"/>
<reference evidence="12 13" key="2">
    <citation type="journal article" date="2016" name="Int. J. Syst. Evol. Microbiol.">
        <title>Flavisolibacter tropicus sp. nov., isolated from tropical soil.</title>
        <authorList>
            <person name="Lee J.J."/>
            <person name="Kang M.S."/>
            <person name="Kim G.S."/>
            <person name="Lee C.S."/>
            <person name="Lim S."/>
            <person name="Lee J."/>
            <person name="Roh S.H."/>
            <person name="Kang H."/>
            <person name="Ha J.M."/>
            <person name="Bae S."/>
            <person name="Jung H.Y."/>
            <person name="Kim M.K."/>
        </authorList>
    </citation>
    <scope>NUCLEOTIDE SEQUENCE [LARGE SCALE GENOMIC DNA]</scope>
    <source>
        <strain evidence="12 13">LCS9</strain>
    </source>
</reference>
<evidence type="ECO:0000313" key="13">
    <source>
        <dbReference type="Proteomes" id="UP000077177"/>
    </source>
</evidence>
<feature type="domain" description="CNNM transmembrane" evidence="11">
    <location>
        <begin position="1"/>
        <end position="198"/>
    </location>
</feature>
<protein>
    <recommendedName>
        <fullName evidence="14">CBS domain-containing protein</fullName>
    </recommendedName>
</protein>
<dbReference type="PROSITE" id="PS51371">
    <property type="entry name" value="CBS"/>
    <property type="match status" value="1"/>
</dbReference>
<evidence type="ECO:0000256" key="8">
    <source>
        <dbReference type="PROSITE-ProRule" id="PRU01193"/>
    </source>
</evidence>
<keyword evidence="5 7" id="KW-0129">CBS domain</keyword>
<dbReference type="OrthoDB" id="9798188at2"/>
<dbReference type="InterPro" id="IPR002550">
    <property type="entry name" value="CNNM"/>
</dbReference>
<keyword evidence="13" id="KW-1185">Reference proteome</keyword>
<proteinExistence type="predicted"/>
<dbReference type="STRING" id="1492898.SY85_15285"/>
<evidence type="ECO:0008006" key="14">
    <source>
        <dbReference type="Google" id="ProtNLM"/>
    </source>
</evidence>
<accession>A0A172TX20</accession>
<dbReference type="SMART" id="SM01091">
    <property type="entry name" value="CorC_HlyC"/>
    <property type="match status" value="1"/>
</dbReference>
<feature type="transmembrane region" description="Helical" evidence="9">
    <location>
        <begin position="6"/>
        <end position="30"/>
    </location>
</feature>
<dbReference type="PATRIC" id="fig|1492898.3.peg.3320"/>
<name>A0A172TX20_9BACT</name>
<feature type="transmembrane region" description="Helical" evidence="9">
    <location>
        <begin position="58"/>
        <end position="79"/>
    </location>
</feature>
<dbReference type="PANTHER" id="PTHR22777">
    <property type="entry name" value="HEMOLYSIN-RELATED"/>
    <property type="match status" value="1"/>
</dbReference>
<dbReference type="Pfam" id="PF01595">
    <property type="entry name" value="CNNM"/>
    <property type="match status" value="1"/>
</dbReference>
<dbReference type="PANTHER" id="PTHR22777:SF17">
    <property type="entry name" value="UPF0053 PROTEIN SLL0260"/>
    <property type="match status" value="1"/>
</dbReference>
<evidence type="ECO:0000256" key="2">
    <source>
        <dbReference type="ARBA" id="ARBA00022692"/>
    </source>
</evidence>
<evidence type="ECO:0000259" key="11">
    <source>
        <dbReference type="PROSITE" id="PS51846"/>
    </source>
</evidence>
<dbReference type="Pfam" id="PF00571">
    <property type="entry name" value="CBS"/>
    <property type="match status" value="2"/>
</dbReference>
<dbReference type="GO" id="GO:0050660">
    <property type="term" value="F:flavin adenine dinucleotide binding"/>
    <property type="evidence" value="ECO:0007669"/>
    <property type="project" value="InterPro"/>
</dbReference>
<reference evidence="13" key="1">
    <citation type="submission" date="2015-01" db="EMBL/GenBank/DDBJ databases">
        <title>Flavisolibacter sp./LCS9/ whole genome sequencing.</title>
        <authorList>
            <person name="Kim M.K."/>
            <person name="Srinivasan S."/>
            <person name="Lee J.-J."/>
        </authorList>
    </citation>
    <scope>NUCLEOTIDE SEQUENCE [LARGE SCALE GENOMIC DNA]</scope>
    <source>
        <strain evidence="13">LCS9</strain>
    </source>
</reference>
<dbReference type="InterPro" id="IPR016169">
    <property type="entry name" value="FAD-bd_PCMH_sub2"/>
</dbReference>
<evidence type="ECO:0000256" key="5">
    <source>
        <dbReference type="ARBA" id="ARBA00023122"/>
    </source>
</evidence>
<keyword evidence="3" id="KW-0677">Repeat</keyword>
<dbReference type="PROSITE" id="PS51846">
    <property type="entry name" value="CNNM"/>
    <property type="match status" value="1"/>
</dbReference>
<dbReference type="Proteomes" id="UP000077177">
    <property type="component" value="Chromosome"/>
</dbReference>
<dbReference type="RefSeq" id="WP_066405777.1">
    <property type="nucleotide sequence ID" value="NZ_CP011390.1"/>
</dbReference>
<evidence type="ECO:0000256" key="6">
    <source>
        <dbReference type="ARBA" id="ARBA00023136"/>
    </source>
</evidence>
<keyword evidence="4 8" id="KW-1133">Transmembrane helix</keyword>
<dbReference type="InterPro" id="IPR000644">
    <property type="entry name" value="CBS_dom"/>
</dbReference>
<evidence type="ECO:0000259" key="10">
    <source>
        <dbReference type="PROSITE" id="PS51371"/>
    </source>
</evidence>
<evidence type="ECO:0000256" key="1">
    <source>
        <dbReference type="ARBA" id="ARBA00004141"/>
    </source>
</evidence>
<dbReference type="Gene3D" id="3.30.465.10">
    <property type="match status" value="1"/>
</dbReference>
<dbReference type="CDD" id="cd04590">
    <property type="entry name" value="CBS_pair_CorC_HlyC_assoc"/>
    <property type="match status" value="1"/>
</dbReference>
<dbReference type="Pfam" id="PF03471">
    <property type="entry name" value="CorC_HlyC"/>
    <property type="match status" value="1"/>
</dbReference>
<organism evidence="12 13">
    <name type="scientific">Flavisolibacter tropicus</name>
    <dbReference type="NCBI Taxonomy" id="1492898"/>
    <lineage>
        <taxon>Bacteria</taxon>
        <taxon>Pseudomonadati</taxon>
        <taxon>Bacteroidota</taxon>
        <taxon>Chitinophagia</taxon>
        <taxon>Chitinophagales</taxon>
        <taxon>Chitinophagaceae</taxon>
        <taxon>Flavisolibacter</taxon>
    </lineage>
</organism>
<gene>
    <name evidence="12" type="ORF">SY85_15285</name>
</gene>
<keyword evidence="6 8" id="KW-0472">Membrane</keyword>
<dbReference type="SUPFAM" id="SSF54631">
    <property type="entry name" value="CBS-domain pair"/>
    <property type="match status" value="1"/>
</dbReference>
<dbReference type="InterPro" id="IPR046342">
    <property type="entry name" value="CBS_dom_sf"/>
</dbReference>
<evidence type="ECO:0000256" key="4">
    <source>
        <dbReference type="ARBA" id="ARBA00022989"/>
    </source>
</evidence>
<dbReference type="InterPro" id="IPR005170">
    <property type="entry name" value="Transptr-assoc_dom"/>
</dbReference>
<dbReference type="EMBL" id="CP011390">
    <property type="protein sequence ID" value="ANE51661.1"/>
    <property type="molecule type" value="Genomic_DNA"/>
</dbReference>
<comment type="subcellular location">
    <subcellularLocation>
        <location evidence="1">Membrane</location>
        <topology evidence="1">Multi-pass membrane protein</topology>
    </subcellularLocation>
</comment>
<evidence type="ECO:0000313" key="12">
    <source>
        <dbReference type="EMBL" id="ANE51661.1"/>
    </source>
</evidence>
<dbReference type="AlphaFoldDB" id="A0A172TX20"/>
<evidence type="ECO:0000256" key="3">
    <source>
        <dbReference type="ARBA" id="ARBA00022737"/>
    </source>
</evidence>
<sequence>MISVSVLTWFFFTIFMMAFFAGIEMAFFSVNRFGIELKKKQGKPSAQLLSRLIKTPEIFLGTTVTGFTISLVCFVLLFNTVTTPMWEWIWRQAGDRYDAVQLIADIILATFIVLVFGEFIPRALFRANSNWILTSLVYVVNFCYGLLQPIASLFINISNWVLKYLFNVRVDEKKEAFVRSDMDTLFNEGTNDEFEPEELNTELFENALELAKTKIRQCLVPRKEVIGVESRCTVEQVRVKFIETKLSKLVVYEGNIDNIIGYVHQLDLFKSPSDLNSILHPIPAVPETMSATDLINKFSRERKSIAWVVDEFGGTAGIVTMEDVLEEIFGEIHDEYDSEEFVEKRLAENEYMFSGRLELDYLAQKYDLTFPEDEESETLSGYIINHHETIPRQKERIIIDDFEFDILNVSDTRIETVKLKILK</sequence>
<evidence type="ECO:0000256" key="7">
    <source>
        <dbReference type="PROSITE-ProRule" id="PRU00703"/>
    </source>
</evidence>
<dbReference type="InterPro" id="IPR036318">
    <property type="entry name" value="FAD-bd_PCMH-like_sf"/>
</dbReference>
<feature type="transmembrane region" description="Helical" evidence="9">
    <location>
        <begin position="132"/>
        <end position="155"/>
    </location>
</feature>